<dbReference type="AlphaFoldDB" id="A0A8T4CCA2"/>
<gene>
    <name evidence="1" type="ORF">FJY86_04455</name>
</gene>
<comment type="caution">
    <text evidence="1">The sequence shown here is derived from an EMBL/GenBank/DDBJ whole genome shotgun (WGS) entry which is preliminary data.</text>
</comment>
<dbReference type="EMBL" id="VGJJ01000045">
    <property type="protein sequence ID" value="MBM3282558.1"/>
    <property type="molecule type" value="Genomic_DNA"/>
</dbReference>
<dbReference type="Proteomes" id="UP000774699">
    <property type="component" value="Unassembled WGS sequence"/>
</dbReference>
<protein>
    <submittedName>
        <fullName evidence="1">Uncharacterized protein</fullName>
    </submittedName>
</protein>
<evidence type="ECO:0000313" key="2">
    <source>
        <dbReference type="Proteomes" id="UP000774699"/>
    </source>
</evidence>
<organism evidence="1 2">
    <name type="scientific">Candidatus Iainarchaeum sp</name>
    <dbReference type="NCBI Taxonomy" id="3101447"/>
    <lineage>
        <taxon>Archaea</taxon>
        <taxon>Candidatus Iainarchaeota</taxon>
        <taxon>Candidatus Iainarchaeia</taxon>
        <taxon>Candidatus Iainarchaeales</taxon>
        <taxon>Candidatus Iainarchaeaceae</taxon>
        <taxon>Candidatus Iainarchaeum</taxon>
    </lineage>
</organism>
<name>A0A8T4CCA2_9ARCH</name>
<sequence>MKKRTVRKGVHLRGHRRIKREEDNEEDDVFELATGENAPMFWGDVDKKLLHHRVQIKKKRRRNN</sequence>
<proteinExistence type="predicted"/>
<evidence type="ECO:0000313" key="1">
    <source>
        <dbReference type="EMBL" id="MBM3282558.1"/>
    </source>
</evidence>
<accession>A0A8T4CCA2</accession>
<reference evidence="1" key="1">
    <citation type="submission" date="2019-03" db="EMBL/GenBank/DDBJ databases">
        <title>Lake Tanganyika Metagenome-Assembled Genomes (MAGs).</title>
        <authorList>
            <person name="Tran P."/>
        </authorList>
    </citation>
    <scope>NUCLEOTIDE SEQUENCE</scope>
    <source>
        <strain evidence="1">M_DeepCast_50m_m2_156</strain>
    </source>
</reference>